<gene>
    <name evidence="3" type="ORF">HNP73_001078</name>
</gene>
<keyword evidence="1" id="KW-0520">NAD</keyword>
<dbReference type="Proteomes" id="UP000549457">
    <property type="component" value="Unassembled WGS sequence"/>
</dbReference>
<dbReference type="AlphaFoldDB" id="A0A840SH08"/>
<dbReference type="PANTHER" id="PTHR43574">
    <property type="entry name" value="EPIMERASE-RELATED"/>
    <property type="match status" value="1"/>
</dbReference>
<feature type="chain" id="PRO_5032684399" evidence="2">
    <location>
        <begin position="20"/>
        <end position="281"/>
    </location>
</feature>
<keyword evidence="4" id="KW-1185">Reference proteome</keyword>
<protein>
    <submittedName>
        <fullName evidence="3">Nucleoside-diphosphate-sugar epimerase</fullName>
    </submittedName>
</protein>
<dbReference type="InterPro" id="IPR036291">
    <property type="entry name" value="NAD(P)-bd_dom_sf"/>
</dbReference>
<sequence>MTRPLILMLGHGYSAAALAARLADWHVLGTTRSEARAEDMRAAGVEPVDWADAAAVDRAIGAARALLVSLPPDAEGDPVLRRHGEALLAARPDWVGYLSTTGVYGDRAGGWVDETGALAPAGERGRRRVAAEAGWAATGLPVHHFRLAGIYGPGRSVLDKLRAGTAQRVVREGQVFSRIHVGDLAATLAASLARPAPGRAYNVADDEPAPPGDVVAFGAGLLGLPVPPEVPFESAGLSPMAASFWAESKRVSNRRIREELGVTLACPDYRAGLRAVLAAGG</sequence>
<dbReference type="EMBL" id="JACHFM010000001">
    <property type="protein sequence ID" value="MBB5221157.1"/>
    <property type="molecule type" value="Genomic_DNA"/>
</dbReference>
<proteinExistence type="predicted"/>
<organism evidence="3 4">
    <name type="scientific">Amaricoccus macauensis</name>
    <dbReference type="NCBI Taxonomy" id="57001"/>
    <lineage>
        <taxon>Bacteria</taxon>
        <taxon>Pseudomonadati</taxon>
        <taxon>Pseudomonadota</taxon>
        <taxon>Alphaproteobacteria</taxon>
        <taxon>Rhodobacterales</taxon>
        <taxon>Paracoccaceae</taxon>
        <taxon>Amaricoccus</taxon>
    </lineage>
</organism>
<evidence type="ECO:0000256" key="1">
    <source>
        <dbReference type="ARBA" id="ARBA00023027"/>
    </source>
</evidence>
<keyword evidence="2" id="KW-0732">Signal</keyword>
<dbReference type="RefSeq" id="WP_184147556.1">
    <property type="nucleotide sequence ID" value="NZ_JACHFM010000001.1"/>
</dbReference>
<accession>A0A840SH08</accession>
<dbReference type="Gene3D" id="3.40.50.720">
    <property type="entry name" value="NAD(P)-binding Rossmann-like Domain"/>
    <property type="match status" value="1"/>
</dbReference>
<dbReference type="SUPFAM" id="SSF51735">
    <property type="entry name" value="NAD(P)-binding Rossmann-fold domains"/>
    <property type="match status" value="1"/>
</dbReference>
<feature type="signal peptide" evidence="2">
    <location>
        <begin position="1"/>
        <end position="19"/>
    </location>
</feature>
<name>A0A840SH08_9RHOB</name>
<evidence type="ECO:0000313" key="4">
    <source>
        <dbReference type="Proteomes" id="UP000549457"/>
    </source>
</evidence>
<evidence type="ECO:0000313" key="3">
    <source>
        <dbReference type="EMBL" id="MBB5221157.1"/>
    </source>
</evidence>
<evidence type="ECO:0000256" key="2">
    <source>
        <dbReference type="SAM" id="SignalP"/>
    </source>
</evidence>
<comment type="caution">
    <text evidence="3">The sequence shown here is derived from an EMBL/GenBank/DDBJ whole genome shotgun (WGS) entry which is preliminary data.</text>
</comment>
<reference evidence="3 4" key="1">
    <citation type="submission" date="2020-08" db="EMBL/GenBank/DDBJ databases">
        <title>Genomic Encyclopedia of Type Strains, Phase IV (KMG-IV): sequencing the most valuable type-strain genomes for metagenomic binning, comparative biology and taxonomic classification.</title>
        <authorList>
            <person name="Goeker M."/>
        </authorList>
    </citation>
    <scope>NUCLEOTIDE SEQUENCE [LARGE SCALE GENOMIC DNA]</scope>
    <source>
        <strain evidence="3 4">DSM 101730</strain>
    </source>
</reference>